<dbReference type="HOGENOM" id="CLU_171702_0_0_9"/>
<dbReference type="Proteomes" id="UP000013782">
    <property type="component" value="Unassembled WGS sequence"/>
</dbReference>
<sequence length="113" mass="12721">MRKIVWIYSINVYDTSAPFGFGTPGVRGGHGKKFQAEMKAALQPEIELEFISYNPASNEIPEADLILFNSLDAKRLNDEITDKGIAIPFQDLYMGKVQDIKEYLMPFLETAST</sequence>
<dbReference type="PATRIC" id="fig|1158607.3.peg.1977"/>
<dbReference type="EMBL" id="AJAQ01000015">
    <property type="protein sequence ID" value="EOH94273.1"/>
    <property type="molecule type" value="Genomic_DNA"/>
</dbReference>
<dbReference type="RefSeq" id="WP_010756999.1">
    <property type="nucleotide sequence ID" value="NZ_ASWD01000001.1"/>
</dbReference>
<protein>
    <recommendedName>
        <fullName evidence="3">PTS EIIB type-3 domain-containing protein</fullName>
    </recommendedName>
</protein>
<dbReference type="AlphaFoldDB" id="R2QGC3"/>
<organism evidence="1 2">
    <name type="scientific">Enterococcus pallens ATCC BAA-351</name>
    <dbReference type="NCBI Taxonomy" id="1158607"/>
    <lineage>
        <taxon>Bacteria</taxon>
        <taxon>Bacillati</taxon>
        <taxon>Bacillota</taxon>
        <taxon>Bacilli</taxon>
        <taxon>Lactobacillales</taxon>
        <taxon>Enterococcaceae</taxon>
        <taxon>Enterococcus</taxon>
    </lineage>
</organism>
<proteinExistence type="predicted"/>
<gene>
    <name evidence="1" type="ORF">UAU_02008</name>
</gene>
<evidence type="ECO:0000313" key="1">
    <source>
        <dbReference type="EMBL" id="EOH94273.1"/>
    </source>
</evidence>
<evidence type="ECO:0008006" key="3">
    <source>
        <dbReference type="Google" id="ProtNLM"/>
    </source>
</evidence>
<reference evidence="1 2" key="1">
    <citation type="submission" date="2013-02" db="EMBL/GenBank/DDBJ databases">
        <title>The Genome Sequence of Enterococcus pallens BAA-351.</title>
        <authorList>
            <consortium name="The Broad Institute Genome Sequencing Platform"/>
            <consortium name="The Broad Institute Genome Sequencing Center for Infectious Disease"/>
            <person name="Earl A.M."/>
            <person name="Gilmore M.S."/>
            <person name="Lebreton F."/>
            <person name="Walker B."/>
            <person name="Young S.K."/>
            <person name="Zeng Q."/>
            <person name="Gargeya S."/>
            <person name="Fitzgerald M."/>
            <person name="Haas B."/>
            <person name="Abouelleil A."/>
            <person name="Alvarado L."/>
            <person name="Arachchi H.M."/>
            <person name="Berlin A.M."/>
            <person name="Chapman S.B."/>
            <person name="Dewar J."/>
            <person name="Goldberg J."/>
            <person name="Griggs A."/>
            <person name="Gujja S."/>
            <person name="Hansen M."/>
            <person name="Howarth C."/>
            <person name="Imamovic A."/>
            <person name="Larimer J."/>
            <person name="McCowan C."/>
            <person name="Murphy C."/>
            <person name="Neiman D."/>
            <person name="Pearson M."/>
            <person name="Priest M."/>
            <person name="Roberts A."/>
            <person name="Saif S."/>
            <person name="Shea T."/>
            <person name="Sisk P."/>
            <person name="Sykes S."/>
            <person name="Wortman J."/>
            <person name="Nusbaum C."/>
            <person name="Birren B."/>
        </authorList>
    </citation>
    <scope>NUCLEOTIDE SEQUENCE [LARGE SCALE GENOMIC DNA]</scope>
    <source>
        <strain evidence="1 2">ATCC BAA-351</strain>
    </source>
</reference>
<evidence type="ECO:0000313" key="2">
    <source>
        <dbReference type="Proteomes" id="UP000013782"/>
    </source>
</evidence>
<name>R2QGC3_9ENTE</name>
<keyword evidence="2" id="KW-1185">Reference proteome</keyword>
<dbReference type="OrthoDB" id="2184873at2"/>
<dbReference type="eggNOG" id="ENOG50309GJ">
    <property type="taxonomic scope" value="Bacteria"/>
</dbReference>
<comment type="caution">
    <text evidence="1">The sequence shown here is derived from an EMBL/GenBank/DDBJ whole genome shotgun (WGS) entry which is preliminary data.</text>
</comment>
<accession>R2QGC3</accession>